<keyword evidence="7" id="KW-1185">Reference proteome</keyword>
<dbReference type="RefSeq" id="WP_218090072.1">
    <property type="nucleotide sequence ID" value="NZ_CAJVAS010000001.1"/>
</dbReference>
<dbReference type="InterPro" id="IPR014284">
    <property type="entry name" value="RNA_pol_sigma-70_dom"/>
</dbReference>
<dbReference type="Pfam" id="PF08281">
    <property type="entry name" value="Sigma70_r4_2"/>
    <property type="match status" value="1"/>
</dbReference>
<dbReference type="NCBIfam" id="TIGR02937">
    <property type="entry name" value="sigma70-ECF"/>
    <property type="match status" value="1"/>
</dbReference>
<keyword evidence="3" id="KW-0804">Transcription</keyword>
<gene>
    <name evidence="6" type="primary">sigV</name>
    <name evidence="6" type="ORF">PAESOLCIP111_00251</name>
</gene>
<dbReference type="InterPro" id="IPR007627">
    <property type="entry name" value="RNA_pol_sigma70_r2"/>
</dbReference>
<feature type="domain" description="RNA polymerase sigma factor 70 region 4 type 2" evidence="5">
    <location>
        <begin position="104"/>
        <end position="152"/>
    </location>
</feature>
<reference evidence="6" key="1">
    <citation type="submission" date="2021-06" db="EMBL/GenBank/DDBJ databases">
        <authorList>
            <person name="Criscuolo A."/>
        </authorList>
    </citation>
    <scope>NUCLEOTIDE SEQUENCE</scope>
    <source>
        <strain evidence="6">CIP111600</strain>
    </source>
</reference>
<proteinExistence type="predicted"/>
<evidence type="ECO:0000313" key="6">
    <source>
        <dbReference type="EMBL" id="CAG7598715.1"/>
    </source>
</evidence>
<dbReference type="InterPro" id="IPR013249">
    <property type="entry name" value="RNA_pol_sigma70_r4_t2"/>
</dbReference>
<comment type="caution">
    <text evidence="6">The sequence shown here is derived from an EMBL/GenBank/DDBJ whole genome shotgun (WGS) entry which is preliminary data.</text>
</comment>
<dbReference type="GO" id="GO:0003677">
    <property type="term" value="F:DNA binding"/>
    <property type="evidence" value="ECO:0007669"/>
    <property type="project" value="InterPro"/>
</dbReference>
<evidence type="ECO:0000259" key="5">
    <source>
        <dbReference type="Pfam" id="PF08281"/>
    </source>
</evidence>
<keyword evidence="2" id="KW-0731">Sigma factor</keyword>
<dbReference type="AlphaFoldDB" id="A0A916JSE9"/>
<sequence>MKSLDETSELVQFITTNKENIYRLAYSYVRNKDDALDIVQEAIYRAMKTKAALKDPAAVKSWFYRIVVHAALDLVRKRQRLQPMEDEKLHAFLRDSEDVYPDVDIEKTLDELPEKYRSVVVLRFFEDLKIEEVAEVLNINVNTVKTRLYQALHLLRAGITNLLSEEAGHHGS</sequence>
<dbReference type="Pfam" id="PF04542">
    <property type="entry name" value="Sigma70_r2"/>
    <property type="match status" value="1"/>
</dbReference>
<dbReference type="GO" id="GO:0006352">
    <property type="term" value="P:DNA-templated transcription initiation"/>
    <property type="evidence" value="ECO:0007669"/>
    <property type="project" value="InterPro"/>
</dbReference>
<evidence type="ECO:0000256" key="2">
    <source>
        <dbReference type="ARBA" id="ARBA00023082"/>
    </source>
</evidence>
<dbReference type="PANTHER" id="PTHR43133:SF60">
    <property type="entry name" value="RNA POLYMERASE SIGMA FACTOR SIGV"/>
    <property type="match status" value="1"/>
</dbReference>
<evidence type="ECO:0000259" key="4">
    <source>
        <dbReference type="Pfam" id="PF04542"/>
    </source>
</evidence>
<evidence type="ECO:0000256" key="3">
    <source>
        <dbReference type="ARBA" id="ARBA00023163"/>
    </source>
</evidence>
<name>A0A916JSE9_9BACL</name>
<organism evidence="6 7">
    <name type="scientific">Paenibacillus solanacearum</name>
    <dbReference type="NCBI Taxonomy" id="2048548"/>
    <lineage>
        <taxon>Bacteria</taxon>
        <taxon>Bacillati</taxon>
        <taxon>Bacillota</taxon>
        <taxon>Bacilli</taxon>
        <taxon>Bacillales</taxon>
        <taxon>Paenibacillaceae</taxon>
        <taxon>Paenibacillus</taxon>
    </lineage>
</organism>
<dbReference type="EMBL" id="CAJVAS010000001">
    <property type="protein sequence ID" value="CAG7598715.1"/>
    <property type="molecule type" value="Genomic_DNA"/>
</dbReference>
<dbReference type="CDD" id="cd06171">
    <property type="entry name" value="Sigma70_r4"/>
    <property type="match status" value="1"/>
</dbReference>
<dbReference type="Proteomes" id="UP000693672">
    <property type="component" value="Unassembled WGS sequence"/>
</dbReference>
<protein>
    <submittedName>
        <fullName evidence="6">RNA polymerase sigma factor SigV</fullName>
    </submittedName>
</protein>
<evidence type="ECO:0000256" key="1">
    <source>
        <dbReference type="ARBA" id="ARBA00023015"/>
    </source>
</evidence>
<dbReference type="InterPro" id="IPR039425">
    <property type="entry name" value="RNA_pol_sigma-70-like"/>
</dbReference>
<keyword evidence="1" id="KW-0805">Transcription regulation</keyword>
<evidence type="ECO:0000313" key="7">
    <source>
        <dbReference type="Proteomes" id="UP000693672"/>
    </source>
</evidence>
<dbReference type="PANTHER" id="PTHR43133">
    <property type="entry name" value="RNA POLYMERASE ECF-TYPE SIGMA FACTO"/>
    <property type="match status" value="1"/>
</dbReference>
<dbReference type="GO" id="GO:0016987">
    <property type="term" value="F:sigma factor activity"/>
    <property type="evidence" value="ECO:0007669"/>
    <property type="project" value="UniProtKB-KW"/>
</dbReference>
<accession>A0A916JSE9</accession>
<feature type="domain" description="RNA polymerase sigma-70 region 2" evidence="4">
    <location>
        <begin position="14"/>
        <end position="80"/>
    </location>
</feature>